<reference evidence="1" key="1">
    <citation type="submission" date="2010-07" db="EMBL/GenBank/DDBJ databases">
        <authorList>
            <consortium name="CONSOLIDER consortium CSD2007-00005"/>
            <person name="Guazzaroni M.-E."/>
            <person name="Richter M."/>
            <person name="Garcia-Salamanca A."/>
            <person name="Yarza P."/>
            <person name="Ferrer M."/>
        </authorList>
    </citation>
    <scope>NUCLEOTIDE SEQUENCE</scope>
</reference>
<comment type="caution">
    <text evidence="1">The sequence shown here is derived from an EMBL/GenBank/DDBJ whole genome shotgun (WGS) entry which is preliminary data.</text>
</comment>
<name>D9PIK5_9ZZZZ</name>
<dbReference type="Pfam" id="PF08899">
    <property type="entry name" value="DUF1844"/>
    <property type="match status" value="1"/>
</dbReference>
<reference evidence="1" key="2">
    <citation type="journal article" date="2011" name="Microb. Ecol.">
        <title>Taxonomic and Functional Metagenomic Profiling of the Microbial Community in the Anoxic Sediment of a Sub-saline Shallow Lake (Laguna de Carrizo, Central Spain).</title>
        <authorList>
            <person name="Ferrer M."/>
            <person name="Guazzaroni M.E."/>
            <person name="Richter M."/>
            <person name="Garcia-Salamanca A."/>
            <person name="Yarza P."/>
            <person name="Suarez-Suarez A."/>
            <person name="Solano J."/>
            <person name="Alcaide M."/>
            <person name="van Dillewijn P."/>
            <person name="Molina-Henares M.A."/>
            <person name="Lopez-Cortes N."/>
            <person name="Al-Ramahi Y."/>
            <person name="Guerrero C."/>
            <person name="Acosta A."/>
            <person name="de Eugenio L.I."/>
            <person name="Martinez V."/>
            <person name="Marques S."/>
            <person name="Rojo F."/>
            <person name="Santero E."/>
            <person name="Genilloud O."/>
            <person name="Perez-Perez J."/>
            <person name="Rossello-Mora R."/>
            <person name="Ramos J.L."/>
        </authorList>
    </citation>
    <scope>NUCLEOTIDE SEQUENCE</scope>
</reference>
<protein>
    <submittedName>
        <fullName evidence="1">Protein containing DUF1844</fullName>
    </submittedName>
</protein>
<gene>
    <name evidence="1" type="ORF">LDC_1363</name>
</gene>
<sequence>MEEDSKKVDESWKERVEKEKKAAQESKGAYHEPNFTIFVSSLAMQAMIALGKLENPITHKTEKNPEQGRFLIDTLGVLKEKTKGNLAPEEEKLLADALYNLRMLYLQDNK</sequence>
<dbReference type="InterPro" id="IPR014995">
    <property type="entry name" value="DUF1844"/>
</dbReference>
<accession>D9PIK5</accession>
<evidence type="ECO:0000313" key="1">
    <source>
        <dbReference type="EMBL" id="EFK96607.1"/>
    </source>
</evidence>
<dbReference type="EMBL" id="ADZX01000437">
    <property type="protein sequence ID" value="EFK96607.1"/>
    <property type="molecule type" value="Genomic_DNA"/>
</dbReference>
<organism evidence="1">
    <name type="scientific">sediment metagenome</name>
    <dbReference type="NCBI Taxonomy" id="749907"/>
    <lineage>
        <taxon>unclassified sequences</taxon>
        <taxon>metagenomes</taxon>
        <taxon>ecological metagenomes</taxon>
    </lineage>
</organism>
<proteinExistence type="predicted"/>
<dbReference type="AlphaFoldDB" id="D9PIK5"/>